<feature type="transmembrane region" description="Helical" evidence="2">
    <location>
        <begin position="226"/>
        <end position="250"/>
    </location>
</feature>
<accession>G4TKS9</accession>
<reference evidence="3 4" key="1">
    <citation type="journal article" date="2011" name="PLoS Pathog.">
        <title>Endophytic Life Strategies Decoded by Genome and Transcriptome Analyses of the Mutualistic Root Symbiont Piriformospora indica.</title>
        <authorList>
            <person name="Zuccaro A."/>
            <person name="Lahrmann U."/>
            <person name="Guldener U."/>
            <person name="Langen G."/>
            <person name="Pfiffi S."/>
            <person name="Biedenkopf D."/>
            <person name="Wong P."/>
            <person name="Samans B."/>
            <person name="Grimm C."/>
            <person name="Basiewicz M."/>
            <person name="Murat C."/>
            <person name="Martin F."/>
            <person name="Kogel K.H."/>
        </authorList>
    </citation>
    <scope>NUCLEOTIDE SEQUENCE [LARGE SCALE GENOMIC DNA]</scope>
    <source>
        <strain evidence="3 4">DSM 11827</strain>
    </source>
</reference>
<feature type="region of interest" description="Disordered" evidence="1">
    <location>
        <begin position="280"/>
        <end position="323"/>
    </location>
</feature>
<organism evidence="3 4">
    <name type="scientific">Serendipita indica (strain DSM 11827)</name>
    <name type="common">Root endophyte fungus</name>
    <name type="synonym">Piriformospora indica</name>
    <dbReference type="NCBI Taxonomy" id="1109443"/>
    <lineage>
        <taxon>Eukaryota</taxon>
        <taxon>Fungi</taxon>
        <taxon>Dikarya</taxon>
        <taxon>Basidiomycota</taxon>
        <taxon>Agaricomycotina</taxon>
        <taxon>Agaricomycetes</taxon>
        <taxon>Sebacinales</taxon>
        <taxon>Serendipitaceae</taxon>
        <taxon>Serendipita</taxon>
    </lineage>
</organism>
<protein>
    <submittedName>
        <fullName evidence="3">Uncharacterized protein</fullName>
    </submittedName>
</protein>
<dbReference type="Proteomes" id="UP000007148">
    <property type="component" value="Unassembled WGS sequence"/>
</dbReference>
<keyword evidence="2" id="KW-0472">Membrane</keyword>
<keyword evidence="2" id="KW-0812">Transmembrane</keyword>
<gene>
    <name evidence="3" type="ORF">PIIN_05857</name>
</gene>
<comment type="caution">
    <text evidence="3">The sequence shown here is derived from an EMBL/GenBank/DDBJ whole genome shotgun (WGS) entry which is preliminary data.</text>
</comment>
<sequence>MPASPVPYDVFTAANGGGGLLNENGHWYFDRSHYDVNIGSQNGAWCNDVPYCITGWMYPSASLTYYSVSFYANVSINTQHYPTTDSLNCTFSYKPLWISTKTAAGTAIPLKVVVGSQVFTDSLPAGNFDRVFTTLQWEGDVYSHQVEIPLSRNSAASTVYVPLFINITWPRQTGDYINYYVKSTLFTINNEWIETPSSSSMPIGQSASSIPTPIQTQAQSQEGGNISITVGATLGALALLGLLIAGLLWLKIRRRETAQEKKGFPPPNDIKMPQPPAWVVVTPENAPEPPSHRPFSHPEPRTQEQSTTQGIEQGRSFSIPIVSDRSTTLPSLYDSESHYTASSTDYHYQASATTSQRKESELPPYRR</sequence>
<keyword evidence="4" id="KW-1185">Reference proteome</keyword>
<feature type="compositionally biased region" description="Polar residues" evidence="1">
    <location>
        <begin position="338"/>
        <end position="355"/>
    </location>
</feature>
<dbReference type="InParanoid" id="G4TKS9"/>
<feature type="region of interest" description="Disordered" evidence="1">
    <location>
        <begin position="336"/>
        <end position="367"/>
    </location>
</feature>
<keyword evidence="2" id="KW-1133">Transmembrane helix</keyword>
<proteinExistence type="predicted"/>
<evidence type="ECO:0000256" key="2">
    <source>
        <dbReference type="SAM" id="Phobius"/>
    </source>
</evidence>
<name>G4TKS9_SERID</name>
<dbReference type="eggNOG" id="ENOG502SZ6R">
    <property type="taxonomic scope" value="Eukaryota"/>
</dbReference>
<dbReference type="HOGENOM" id="CLU_778709_0_0_1"/>
<dbReference type="OrthoDB" id="3166475at2759"/>
<dbReference type="AlphaFoldDB" id="G4TKS9"/>
<dbReference type="EMBL" id="CAFZ01000140">
    <property type="protein sequence ID" value="CCA71922.1"/>
    <property type="molecule type" value="Genomic_DNA"/>
</dbReference>
<dbReference type="STRING" id="1109443.G4TKS9"/>
<evidence type="ECO:0000313" key="3">
    <source>
        <dbReference type="EMBL" id="CCA71922.1"/>
    </source>
</evidence>
<evidence type="ECO:0000256" key="1">
    <source>
        <dbReference type="SAM" id="MobiDB-lite"/>
    </source>
</evidence>
<evidence type="ECO:0000313" key="4">
    <source>
        <dbReference type="Proteomes" id="UP000007148"/>
    </source>
</evidence>